<feature type="region of interest" description="Disordered" evidence="1">
    <location>
        <begin position="510"/>
        <end position="535"/>
    </location>
</feature>
<dbReference type="RefSeq" id="WP_066962275.1">
    <property type="nucleotide sequence ID" value="NZ_CP023449.1"/>
</dbReference>
<feature type="compositionally biased region" description="Basic and acidic residues" evidence="1">
    <location>
        <begin position="525"/>
        <end position="535"/>
    </location>
</feature>
<comment type="caution">
    <text evidence="3">The sequence shown here is derived from an EMBL/GenBank/DDBJ whole genome shotgun (WGS) entry which is preliminary data.</text>
</comment>
<dbReference type="SUPFAM" id="SSF48452">
    <property type="entry name" value="TPR-like"/>
    <property type="match status" value="1"/>
</dbReference>
<evidence type="ECO:0000256" key="1">
    <source>
        <dbReference type="SAM" id="MobiDB-lite"/>
    </source>
</evidence>
<sequence length="535" mass="59080">MGFGKWMAALAALGPPAPLQAAWNEVRAPHFIVYSQGSPDTVRRFVTDLERFDQAARKLLSYGDYEGDDPNPLTIFVVDNVDAIVKLCKGGEGKDKADKARADKACRYVAGFYDGRAEGSVAFVPRSAGGGSPLSLGAQTILFHEYAHHLLLANSLAVYPAWYVEGFAEFLSNVKLDRPGEVGIGLPAFSRAYSLFEQRPMPAREILTVNPSTLSPVDHVIFYGRAWLLTHYLSLGPSRKTELTEYLQAINKGEPNAEAAARIFGDFDVLDKELERYMRGKMPYLPVIVAPIPPERIRVRRLDPGEEALMPVRLQSKRMVDEETAPGVAEEARRLAAPWPSDPGAQIILAEAEYDAGNDDAAEAAADRALSANPAYGAAMIYKALAIMHRAEQANRHDDMVWRGARNWLLKANKIENDAAWPLILFYRSFIQQGSKPTPNAVAALERGVALVPQDDNVRMMLIGQYLRDRKIKEAKQLLSPLAFNPHAPPNNGARRLLDRINERGAEALSGWDMPAIETGPIELPPEKPEPKARK</sequence>
<keyword evidence="2" id="KW-0732">Signal</keyword>
<dbReference type="OrthoDB" id="5523615at2"/>
<dbReference type="InterPro" id="IPR011990">
    <property type="entry name" value="TPR-like_helical_dom_sf"/>
</dbReference>
<feature type="signal peptide" evidence="2">
    <location>
        <begin position="1"/>
        <end position="21"/>
    </location>
</feature>
<evidence type="ECO:0000313" key="4">
    <source>
        <dbReference type="Proteomes" id="UP000218934"/>
    </source>
</evidence>
<name>A0A2A4FZD9_9SPHN</name>
<protein>
    <recommendedName>
        <fullName evidence="5">DUF1570 domain-containing protein</fullName>
    </recommendedName>
</protein>
<feature type="chain" id="PRO_5012630308" description="DUF1570 domain-containing protein" evidence="2">
    <location>
        <begin position="22"/>
        <end position="535"/>
    </location>
</feature>
<proteinExistence type="predicted"/>
<dbReference type="KEGG" id="rdi:CMV14_17485"/>
<reference evidence="3 4" key="1">
    <citation type="submission" date="2017-09" db="EMBL/GenBank/DDBJ databases">
        <title>The Catabolism of 3,6-Dichlorosalicylic acid is Initiated by the Cytochrome P450 Monooxygenase DsmABC in Rhizorhabdus dicambivorans Ndbn-20.</title>
        <authorList>
            <person name="Na L."/>
        </authorList>
    </citation>
    <scope>NUCLEOTIDE SEQUENCE [LARGE SCALE GENOMIC DNA]</scope>
    <source>
        <strain evidence="3 4">Ndbn-20m</strain>
    </source>
</reference>
<dbReference type="Proteomes" id="UP000218934">
    <property type="component" value="Unassembled WGS sequence"/>
</dbReference>
<organism evidence="3 4">
    <name type="scientific">Rhizorhabdus dicambivorans</name>
    <dbReference type="NCBI Taxonomy" id="1850238"/>
    <lineage>
        <taxon>Bacteria</taxon>
        <taxon>Pseudomonadati</taxon>
        <taxon>Pseudomonadota</taxon>
        <taxon>Alphaproteobacteria</taxon>
        <taxon>Sphingomonadales</taxon>
        <taxon>Sphingomonadaceae</taxon>
        <taxon>Rhizorhabdus</taxon>
    </lineage>
</organism>
<evidence type="ECO:0008006" key="5">
    <source>
        <dbReference type="Google" id="ProtNLM"/>
    </source>
</evidence>
<dbReference type="Gene3D" id="1.25.40.10">
    <property type="entry name" value="Tetratricopeptide repeat domain"/>
    <property type="match status" value="1"/>
</dbReference>
<dbReference type="EMBL" id="NWUF01000005">
    <property type="protein sequence ID" value="PCE43092.1"/>
    <property type="molecule type" value="Genomic_DNA"/>
</dbReference>
<dbReference type="AlphaFoldDB" id="A0A2A4FZD9"/>
<keyword evidence="4" id="KW-1185">Reference proteome</keyword>
<gene>
    <name evidence="3" type="ORF">COO09_07270</name>
</gene>
<accession>A0A2A4FZD9</accession>
<evidence type="ECO:0000313" key="3">
    <source>
        <dbReference type="EMBL" id="PCE43092.1"/>
    </source>
</evidence>
<evidence type="ECO:0000256" key="2">
    <source>
        <dbReference type="SAM" id="SignalP"/>
    </source>
</evidence>